<dbReference type="PANTHER" id="PTHR43031">
    <property type="entry name" value="FAD-DEPENDENT OXIDOREDUCTASE"/>
    <property type="match status" value="1"/>
</dbReference>
<dbReference type="PROSITE" id="PS51257">
    <property type="entry name" value="PROKAR_LIPOPROTEIN"/>
    <property type="match status" value="1"/>
</dbReference>
<evidence type="ECO:0000259" key="2">
    <source>
        <dbReference type="PROSITE" id="PS50206"/>
    </source>
</evidence>
<evidence type="ECO:0000313" key="4">
    <source>
        <dbReference type="Proteomes" id="UP000642809"/>
    </source>
</evidence>
<accession>A0A8J3CYI9</accession>
<evidence type="ECO:0000313" key="3">
    <source>
        <dbReference type="EMBL" id="GHB35434.1"/>
    </source>
</evidence>
<gene>
    <name evidence="3" type="ORF">GCM10008106_16120</name>
</gene>
<dbReference type="CDD" id="cd00158">
    <property type="entry name" value="RHOD"/>
    <property type="match status" value="1"/>
</dbReference>
<dbReference type="SMART" id="SM00450">
    <property type="entry name" value="RHOD"/>
    <property type="match status" value="1"/>
</dbReference>
<proteinExistence type="predicted"/>
<dbReference type="Pfam" id="PF00581">
    <property type="entry name" value="Rhodanese"/>
    <property type="match status" value="1"/>
</dbReference>
<dbReference type="SUPFAM" id="SSF52821">
    <property type="entry name" value="Rhodanese/Cell cycle control phosphatase"/>
    <property type="match status" value="1"/>
</dbReference>
<dbReference type="Gene3D" id="3.40.250.10">
    <property type="entry name" value="Rhodanese-like domain"/>
    <property type="match status" value="1"/>
</dbReference>
<dbReference type="InterPro" id="IPR001763">
    <property type="entry name" value="Rhodanese-like_dom"/>
</dbReference>
<dbReference type="AlphaFoldDB" id="A0A8J3CYI9"/>
<dbReference type="PROSITE" id="PS50206">
    <property type="entry name" value="RHODANESE_3"/>
    <property type="match status" value="1"/>
</dbReference>
<feature type="signal peptide" evidence="1">
    <location>
        <begin position="1"/>
        <end position="18"/>
    </location>
</feature>
<keyword evidence="4" id="KW-1185">Reference proteome</keyword>
<dbReference type="Proteomes" id="UP000642809">
    <property type="component" value="Unassembled WGS sequence"/>
</dbReference>
<dbReference type="PANTHER" id="PTHR43031:SF1">
    <property type="entry name" value="PYRIDINE NUCLEOTIDE-DISULPHIDE OXIDOREDUCTASE"/>
    <property type="match status" value="1"/>
</dbReference>
<feature type="domain" description="Rhodanese" evidence="2">
    <location>
        <begin position="55"/>
        <end position="140"/>
    </location>
</feature>
<dbReference type="RefSeq" id="WP_189580475.1">
    <property type="nucleotide sequence ID" value="NZ_BMYF01000008.1"/>
</dbReference>
<feature type="chain" id="PRO_5035179765" evidence="1">
    <location>
        <begin position="19"/>
        <end position="140"/>
    </location>
</feature>
<keyword evidence="1" id="KW-0732">Signal</keyword>
<comment type="caution">
    <text evidence="3">The sequence shown here is derived from an EMBL/GenBank/DDBJ whole genome shotgun (WGS) entry which is preliminary data.</text>
</comment>
<dbReference type="InterPro" id="IPR050229">
    <property type="entry name" value="GlpE_sulfurtransferase"/>
</dbReference>
<protein>
    <submittedName>
        <fullName evidence="3">Sulfurtransferase</fullName>
    </submittedName>
</protein>
<dbReference type="EMBL" id="BMYF01000008">
    <property type="protein sequence ID" value="GHB35434.1"/>
    <property type="molecule type" value="Genomic_DNA"/>
</dbReference>
<organism evidence="3 4">
    <name type="scientific">Mongoliitalea lutea</name>
    <dbReference type="NCBI Taxonomy" id="849756"/>
    <lineage>
        <taxon>Bacteria</taxon>
        <taxon>Pseudomonadati</taxon>
        <taxon>Bacteroidota</taxon>
        <taxon>Cytophagia</taxon>
        <taxon>Cytophagales</taxon>
        <taxon>Cyclobacteriaceae</taxon>
        <taxon>Mongoliitalea</taxon>
    </lineage>
</organism>
<evidence type="ECO:0000256" key="1">
    <source>
        <dbReference type="SAM" id="SignalP"/>
    </source>
</evidence>
<name>A0A8J3CYI9_9BACT</name>
<sequence>MHKLITTLALLLALFAVASCQPKDTVNSDSGTVKTKIHRLKADEFYKISTETPGIFLDVRTQAEFNQAKLPNAVLMDIYKADFEQQIHTLPKDEAIYVYCTVGARSMQAARLLQKHGFEKIYNLEGGIMDWARYRYPITQ</sequence>
<reference evidence="3" key="2">
    <citation type="submission" date="2020-09" db="EMBL/GenBank/DDBJ databases">
        <authorList>
            <person name="Sun Q."/>
            <person name="Kim S."/>
        </authorList>
    </citation>
    <scope>NUCLEOTIDE SEQUENCE</scope>
    <source>
        <strain evidence="3">KCTC 23224</strain>
    </source>
</reference>
<dbReference type="InterPro" id="IPR036873">
    <property type="entry name" value="Rhodanese-like_dom_sf"/>
</dbReference>
<reference evidence="3" key="1">
    <citation type="journal article" date="2014" name="Int. J. Syst. Evol. Microbiol.">
        <title>Complete genome sequence of Corynebacterium casei LMG S-19264T (=DSM 44701T), isolated from a smear-ripened cheese.</title>
        <authorList>
            <consortium name="US DOE Joint Genome Institute (JGI-PGF)"/>
            <person name="Walter F."/>
            <person name="Albersmeier A."/>
            <person name="Kalinowski J."/>
            <person name="Ruckert C."/>
        </authorList>
    </citation>
    <scope>NUCLEOTIDE SEQUENCE</scope>
    <source>
        <strain evidence="3">KCTC 23224</strain>
    </source>
</reference>